<feature type="transmembrane region" description="Helical" evidence="1">
    <location>
        <begin position="43"/>
        <end position="66"/>
    </location>
</feature>
<evidence type="ECO:0000256" key="1">
    <source>
        <dbReference type="SAM" id="Phobius"/>
    </source>
</evidence>
<proteinExistence type="predicted"/>
<keyword evidence="1" id="KW-1133">Transmembrane helix</keyword>
<dbReference type="Proteomes" id="UP001302486">
    <property type="component" value="Chromosome"/>
</dbReference>
<sequence length="164" mass="19420">MKKFKEHWQIHKNWQLVFPLLGIIALGYSSFKLSKVLLKDVHVVLTLVLSGVIFFALLKLTLFIFNKLEKKWDVTFKWEMISIFLVFATTGSSSLFVSKPLIKLMGISKENLPTFAYWVLYIVIGFIFYQILLVAIGWLFGQYKFFWDFEKKMLRKIGFKRFLD</sequence>
<dbReference type="Pfam" id="PF20584">
    <property type="entry name" value="DUF6787"/>
    <property type="match status" value="1"/>
</dbReference>
<dbReference type="KEGG" id="hws:RNZ46_02115"/>
<reference evidence="4" key="1">
    <citation type="submission" date="2024-06" db="EMBL/GenBank/DDBJ databases">
        <title>Hwangdonia haimaensis gen. nov., sp. nov., a member of the family Flavobacteriaceae isolated from the haima cold seep.</title>
        <authorList>
            <person name="Li J."/>
        </authorList>
    </citation>
    <scope>NUCLEOTIDE SEQUENCE [LARGE SCALE GENOMIC DNA]</scope>
    <source>
        <strain evidence="4">SCSIO 19198</strain>
    </source>
</reference>
<accession>A0AA97EMC9</accession>
<dbReference type="RefSeq" id="WP_316983741.1">
    <property type="nucleotide sequence ID" value="NZ_CP136521.1"/>
</dbReference>
<evidence type="ECO:0000313" key="3">
    <source>
        <dbReference type="EMBL" id="WOD44066.1"/>
    </source>
</evidence>
<feature type="domain" description="DUF6787" evidence="2">
    <location>
        <begin position="83"/>
        <end position="159"/>
    </location>
</feature>
<feature type="transmembrane region" description="Helical" evidence="1">
    <location>
        <begin position="78"/>
        <end position="98"/>
    </location>
</feature>
<keyword evidence="4" id="KW-1185">Reference proteome</keyword>
<evidence type="ECO:0000259" key="2">
    <source>
        <dbReference type="Pfam" id="PF20584"/>
    </source>
</evidence>
<dbReference type="EMBL" id="CP136521">
    <property type="protein sequence ID" value="WOD44066.1"/>
    <property type="molecule type" value="Genomic_DNA"/>
</dbReference>
<organism evidence="3 4">
    <name type="scientific">Hwangdonia lutea</name>
    <dbReference type="NCBI Taxonomy" id="3075823"/>
    <lineage>
        <taxon>Bacteria</taxon>
        <taxon>Pseudomonadati</taxon>
        <taxon>Bacteroidota</taxon>
        <taxon>Flavobacteriia</taxon>
        <taxon>Flavobacteriales</taxon>
        <taxon>Flavobacteriaceae</taxon>
        <taxon>Hwangdonia</taxon>
    </lineage>
</organism>
<dbReference type="InterPro" id="IPR046714">
    <property type="entry name" value="DUF6787"/>
</dbReference>
<keyword evidence="1" id="KW-0812">Transmembrane</keyword>
<keyword evidence="1" id="KW-0472">Membrane</keyword>
<feature type="transmembrane region" description="Helical" evidence="1">
    <location>
        <begin position="12"/>
        <end position="31"/>
    </location>
</feature>
<protein>
    <submittedName>
        <fullName evidence="3">DUF6787 family protein</fullName>
    </submittedName>
</protein>
<evidence type="ECO:0000313" key="4">
    <source>
        <dbReference type="Proteomes" id="UP001302486"/>
    </source>
</evidence>
<name>A0AA97EMC9_9FLAO</name>
<gene>
    <name evidence="3" type="ORF">RNZ46_02115</name>
</gene>
<feature type="transmembrane region" description="Helical" evidence="1">
    <location>
        <begin position="118"/>
        <end position="141"/>
    </location>
</feature>
<dbReference type="AlphaFoldDB" id="A0AA97EMC9"/>